<keyword evidence="2" id="KW-1185">Reference proteome</keyword>
<sequence length="925" mass="105992">MSEPSGPSGFSLISENKKPVSPMNLQRLSISIGRKSLIPFFDILNKRSQSTSVTICKTSDDSHFMQTAGFQFLSHQSYYPLMIETITKQLDIIDKFVTMMEHMADVRQSYSTALKEICTNFSEGSDNVNDTQSDDTNGIFHDIWEKFIEKVGNEAELQENVVQQTKTKVIVPLQWIVKHRRQQISRLKSFRTSTDSTLRECSERVIELHGNYSELYKVHREILQTKAIKDLLNAHNSYVLQLHMTNTMKEYYHNLILPQIMQEFETIIKENTAEFREIFDYFGSLHENMFDHLMCNIHDFQSKVKEISPDAIVAITVQNMSKRQSPLHWQLTEYLPPDCDCPEILCSDNIIVDSLVKVELQTKFSELKRQFAELSSFMQQNVDVVNTLKTLEKRIDLHRHAVHTNLKLQDDIYRKEDEIRKARIALAGIEIQLKIIGMKKESSGDLKSTASSGPQNIKGLWKRAFQSLRKDKNEKDQYKRKENGSQGGEAQTPEGEIDPVYHLLRCAASKSQSTALATTGLTNAKTNLKPKSTNPDTSQTNSGDSGQSSRLDNYEVNPYTGSMILRKTSPIVSFKQNESERCRLDEYLLDNNNNNNNNNTNNVTLITNTNNNNQINAYNQNTESENNSSRFNENQSTKNNNVLIPTNVKLIPPNPISEQQQIINLNEAELAYEQHKRMNPRQKAPRSGQKSPSFLVEEDQQSYVIDYDQEVEQKSSRSTYEIKSYKPFTGNNPKSFPSAQRPTNERMYTLNRMKMMSMEENEDDEPNTVDDVQKFQKINHNVNYFRTEHTGSSSSHKYAQNFSSQSNKQNNYDDVVPSIQQITNVEDRTRKNPLLSTKSFSLDVPRFDQPNESSIGGSGGSSPGRYSEGPRKSSVAKYPQCLSSRMSPSLFSARMTEPCFYTHVEQEFPSKKPVQSIIHILYKFT</sequence>
<feature type="region of interest" description="Disordered" evidence="1">
    <location>
        <begin position="789"/>
        <end position="812"/>
    </location>
</feature>
<feature type="compositionally biased region" description="Low complexity" evidence="1">
    <location>
        <begin position="618"/>
        <end position="634"/>
    </location>
</feature>
<feature type="region of interest" description="Disordered" evidence="1">
    <location>
        <begin position="470"/>
        <end position="497"/>
    </location>
</feature>
<feature type="compositionally biased region" description="Polar residues" evidence="1">
    <location>
        <begin position="520"/>
        <end position="551"/>
    </location>
</feature>
<evidence type="ECO:0000313" key="3">
    <source>
        <dbReference type="WBParaSite" id="TREG1_53460.1"/>
    </source>
</evidence>
<feature type="region of interest" description="Disordered" evidence="1">
    <location>
        <begin position="834"/>
        <end position="877"/>
    </location>
</feature>
<evidence type="ECO:0000313" key="2">
    <source>
        <dbReference type="Proteomes" id="UP000050795"/>
    </source>
</evidence>
<dbReference type="Proteomes" id="UP000050795">
    <property type="component" value="Unassembled WGS sequence"/>
</dbReference>
<evidence type="ECO:0000256" key="1">
    <source>
        <dbReference type="SAM" id="MobiDB-lite"/>
    </source>
</evidence>
<dbReference type="SUPFAM" id="SSF103657">
    <property type="entry name" value="BAR/IMD domain-like"/>
    <property type="match status" value="1"/>
</dbReference>
<evidence type="ECO:0008006" key="5">
    <source>
        <dbReference type="Google" id="ProtNLM"/>
    </source>
</evidence>
<dbReference type="WBParaSite" id="TREG1_53480.1">
    <property type="protein sequence ID" value="TREG1_53480.1"/>
    <property type="gene ID" value="TREG1_53480"/>
</dbReference>
<dbReference type="AlphaFoldDB" id="A0AA85JYC0"/>
<feature type="compositionally biased region" description="Polar residues" evidence="1">
    <location>
        <begin position="789"/>
        <end position="798"/>
    </location>
</feature>
<proteinExistence type="predicted"/>
<protein>
    <recommendedName>
        <fullName evidence="5">F-BAR domain-containing protein</fullName>
    </recommendedName>
</protein>
<name>A0AA85JYC0_TRIRE</name>
<organism evidence="2 4">
    <name type="scientific">Trichobilharzia regenti</name>
    <name type="common">Nasal bird schistosome</name>
    <dbReference type="NCBI Taxonomy" id="157069"/>
    <lineage>
        <taxon>Eukaryota</taxon>
        <taxon>Metazoa</taxon>
        <taxon>Spiralia</taxon>
        <taxon>Lophotrochozoa</taxon>
        <taxon>Platyhelminthes</taxon>
        <taxon>Trematoda</taxon>
        <taxon>Digenea</taxon>
        <taxon>Strigeidida</taxon>
        <taxon>Schistosomatoidea</taxon>
        <taxon>Schistosomatidae</taxon>
        <taxon>Trichobilharzia</taxon>
    </lineage>
</organism>
<feature type="region of interest" description="Disordered" evidence="1">
    <location>
        <begin position="675"/>
        <end position="694"/>
    </location>
</feature>
<feature type="region of interest" description="Disordered" evidence="1">
    <location>
        <begin position="618"/>
        <end position="638"/>
    </location>
</feature>
<dbReference type="Gene3D" id="1.20.1270.60">
    <property type="entry name" value="Arfaptin homology (AH) domain/BAR domain"/>
    <property type="match status" value="1"/>
</dbReference>
<reference evidence="3 4" key="2">
    <citation type="submission" date="2023-11" db="UniProtKB">
        <authorList>
            <consortium name="WormBaseParasite"/>
        </authorList>
    </citation>
    <scope>IDENTIFICATION</scope>
</reference>
<dbReference type="WBParaSite" id="TREG1_53460.1">
    <property type="protein sequence ID" value="TREG1_53460.1"/>
    <property type="gene ID" value="TREG1_53460"/>
</dbReference>
<dbReference type="InterPro" id="IPR027267">
    <property type="entry name" value="AH/BAR_dom_sf"/>
</dbReference>
<feature type="compositionally biased region" description="Low complexity" evidence="1">
    <location>
        <begin position="800"/>
        <end position="810"/>
    </location>
</feature>
<feature type="compositionally biased region" description="Basic and acidic residues" evidence="1">
    <location>
        <begin position="470"/>
        <end position="483"/>
    </location>
</feature>
<accession>A0AA85JYC0</accession>
<evidence type="ECO:0000313" key="4">
    <source>
        <dbReference type="WBParaSite" id="TREG1_53480.1"/>
    </source>
</evidence>
<feature type="region of interest" description="Disordered" evidence="1">
    <location>
        <begin position="520"/>
        <end position="555"/>
    </location>
</feature>
<reference evidence="2" key="1">
    <citation type="submission" date="2022-06" db="EMBL/GenBank/DDBJ databases">
        <authorList>
            <person name="Berger JAMES D."/>
            <person name="Berger JAMES D."/>
        </authorList>
    </citation>
    <scope>NUCLEOTIDE SEQUENCE [LARGE SCALE GENOMIC DNA]</scope>
</reference>